<dbReference type="PANTHER" id="PTHR46060">
    <property type="entry name" value="MARINER MOS1 TRANSPOSASE-LIKE PROTEIN"/>
    <property type="match status" value="1"/>
</dbReference>
<organism evidence="2">
    <name type="scientific">Arion vulgaris</name>
    <dbReference type="NCBI Taxonomy" id="1028688"/>
    <lineage>
        <taxon>Eukaryota</taxon>
        <taxon>Metazoa</taxon>
        <taxon>Spiralia</taxon>
        <taxon>Lophotrochozoa</taxon>
        <taxon>Mollusca</taxon>
        <taxon>Gastropoda</taxon>
        <taxon>Heterobranchia</taxon>
        <taxon>Euthyneura</taxon>
        <taxon>Panpulmonata</taxon>
        <taxon>Eupulmonata</taxon>
        <taxon>Stylommatophora</taxon>
        <taxon>Helicina</taxon>
        <taxon>Arionoidea</taxon>
        <taxon>Arionidae</taxon>
        <taxon>Arion</taxon>
    </lineage>
</organism>
<dbReference type="AlphaFoldDB" id="A0A0B7A979"/>
<proteinExistence type="predicted"/>
<dbReference type="InterPro" id="IPR052709">
    <property type="entry name" value="Transposase-MT_Hybrid"/>
</dbReference>
<name>A0A0B7A979_9EUPU</name>
<accession>A0A0B7A979</accession>
<protein>
    <submittedName>
        <fullName evidence="2">Uncharacterized protein</fullName>
    </submittedName>
</protein>
<reference evidence="2" key="1">
    <citation type="submission" date="2014-12" db="EMBL/GenBank/DDBJ databases">
        <title>Insight into the proteome of Arion vulgaris.</title>
        <authorList>
            <person name="Aradska J."/>
            <person name="Bulat T."/>
            <person name="Smidak R."/>
            <person name="Sarate P."/>
            <person name="Gangsoo J."/>
            <person name="Sialana F."/>
            <person name="Bilban M."/>
            <person name="Lubec G."/>
        </authorList>
    </citation>
    <scope>NUCLEOTIDE SEQUENCE</scope>
    <source>
        <tissue evidence="2">Skin</tissue>
    </source>
</reference>
<evidence type="ECO:0000256" key="1">
    <source>
        <dbReference type="SAM" id="MobiDB-lite"/>
    </source>
</evidence>
<dbReference type="EMBL" id="HACG01030674">
    <property type="protein sequence ID" value="CEK77539.1"/>
    <property type="molecule type" value="Transcribed_RNA"/>
</dbReference>
<dbReference type="InterPro" id="IPR036397">
    <property type="entry name" value="RNaseH_sf"/>
</dbReference>
<gene>
    <name evidence="2" type="primary">ORF105357</name>
</gene>
<dbReference type="PANTHER" id="PTHR46060:SF1">
    <property type="entry name" value="MARINER MOS1 TRANSPOSASE-LIKE PROTEIN"/>
    <property type="match status" value="1"/>
</dbReference>
<feature type="region of interest" description="Disordered" evidence="1">
    <location>
        <begin position="20"/>
        <end position="50"/>
    </location>
</feature>
<evidence type="ECO:0000313" key="2">
    <source>
        <dbReference type="EMBL" id="CEK77539.1"/>
    </source>
</evidence>
<sequence length="87" mass="9840">ARPHTARSTQEKTNQLRWKVMEHHPHSPDPAPNDFHPLGPPKTHPGGRHLANDAKAECEVKTWFRKQSPQLHAAGLGGLTKRWDKCI</sequence>
<feature type="non-terminal residue" evidence="2">
    <location>
        <position position="1"/>
    </location>
</feature>
<feature type="non-terminal residue" evidence="2">
    <location>
        <position position="87"/>
    </location>
</feature>
<dbReference type="Gene3D" id="3.30.420.10">
    <property type="entry name" value="Ribonuclease H-like superfamily/Ribonuclease H"/>
    <property type="match status" value="1"/>
</dbReference>
<dbReference type="GO" id="GO:0003676">
    <property type="term" value="F:nucleic acid binding"/>
    <property type="evidence" value="ECO:0007669"/>
    <property type="project" value="InterPro"/>
</dbReference>